<dbReference type="EMBL" id="PQXK01000026">
    <property type="protein sequence ID" value="TGO41110.1"/>
    <property type="molecule type" value="Genomic_DNA"/>
</dbReference>
<name>A0A4Z1H1P6_9HELO</name>
<keyword evidence="2" id="KW-1185">Reference proteome</keyword>
<evidence type="ECO:0000313" key="2">
    <source>
        <dbReference type="Proteomes" id="UP000297814"/>
    </source>
</evidence>
<evidence type="ECO:0008006" key="3">
    <source>
        <dbReference type="Google" id="ProtNLM"/>
    </source>
</evidence>
<gene>
    <name evidence="1" type="ORF">BHYA_0026g00160</name>
</gene>
<comment type="caution">
    <text evidence="1">The sequence shown here is derived from an EMBL/GenBank/DDBJ whole genome shotgun (WGS) entry which is preliminary data.</text>
</comment>
<dbReference type="Proteomes" id="UP000297814">
    <property type="component" value="Unassembled WGS sequence"/>
</dbReference>
<proteinExistence type="predicted"/>
<accession>A0A4Z1H1P6</accession>
<sequence length="347" mass="38819">MLDPLSALSLAATIVQFVDFGSKVISTATELHHSSEGALANNLELSTIISDLSSISNDLSAQGSGKGKHSYNMDELALIGLASQCKDLSDKLLHDLDGLNIKKAHTKWASARQAMRSLRKEAYISEISKRLDGFRNQLVLKLVALLAQDRTESNIMGYLSGPRDDLSTLSQDNRNSEQTKAIIWNKLSQHIDNGNTLAIERAVLEKFKYEGMSRRLSNVVEAHNGTFDWIFDPQTTGFLQWLLEERWASPHHSGINMDGSWSQNELLDALEKLTKKQLWPGRFVFYIDGVDEYMGDPAEISRLLKAFATSADVKIIVSSRPWTEIETFIEPIPGQLLPLHYFTQADI</sequence>
<protein>
    <recommendedName>
        <fullName evidence="3">Fungal N-terminal domain-containing protein</fullName>
    </recommendedName>
</protein>
<evidence type="ECO:0000313" key="1">
    <source>
        <dbReference type="EMBL" id="TGO41110.1"/>
    </source>
</evidence>
<reference evidence="1 2" key="1">
    <citation type="submission" date="2017-12" db="EMBL/GenBank/DDBJ databases">
        <title>Comparative genomics of Botrytis spp.</title>
        <authorList>
            <person name="Valero-Jimenez C.A."/>
            <person name="Tapia P."/>
            <person name="Veloso J."/>
            <person name="Silva-Moreno E."/>
            <person name="Staats M."/>
            <person name="Valdes J.H."/>
            <person name="Van Kan J.A.L."/>
        </authorList>
    </citation>
    <scope>NUCLEOTIDE SEQUENCE [LARGE SCALE GENOMIC DNA]</scope>
    <source>
        <strain evidence="1 2">Bh0001</strain>
    </source>
</reference>
<dbReference type="PANTHER" id="PTHR10039:SF5">
    <property type="entry name" value="NACHT DOMAIN-CONTAINING PROTEIN"/>
    <property type="match status" value="1"/>
</dbReference>
<organism evidence="1 2">
    <name type="scientific">Botrytis hyacinthi</name>
    <dbReference type="NCBI Taxonomy" id="278943"/>
    <lineage>
        <taxon>Eukaryota</taxon>
        <taxon>Fungi</taxon>
        <taxon>Dikarya</taxon>
        <taxon>Ascomycota</taxon>
        <taxon>Pezizomycotina</taxon>
        <taxon>Leotiomycetes</taxon>
        <taxon>Helotiales</taxon>
        <taxon>Sclerotiniaceae</taxon>
        <taxon>Botrytis</taxon>
    </lineage>
</organism>
<dbReference type="PANTHER" id="PTHR10039">
    <property type="entry name" value="AMELOGENIN"/>
    <property type="match status" value="1"/>
</dbReference>
<dbReference type="AlphaFoldDB" id="A0A4Z1H1P6"/>